<dbReference type="InterPro" id="IPR027417">
    <property type="entry name" value="P-loop_NTPase"/>
</dbReference>
<evidence type="ECO:0000256" key="1">
    <source>
        <dbReference type="SAM" id="MobiDB-lite"/>
    </source>
</evidence>
<feature type="compositionally biased region" description="Polar residues" evidence="1">
    <location>
        <begin position="385"/>
        <end position="397"/>
    </location>
</feature>
<proteinExistence type="predicted"/>
<protein>
    <recommendedName>
        <fullName evidence="4">Rab-like protein 6</fullName>
    </recommendedName>
</protein>
<comment type="caution">
    <text evidence="2">The sequence shown here is derived from an EMBL/GenBank/DDBJ whole genome shotgun (WGS) entry which is preliminary data.</text>
</comment>
<reference evidence="2 3" key="1">
    <citation type="submission" date="2024-08" db="EMBL/GenBank/DDBJ databases">
        <authorList>
            <person name="Cucini C."/>
            <person name="Frati F."/>
        </authorList>
    </citation>
    <scope>NUCLEOTIDE SEQUENCE [LARGE SCALE GENOMIC DNA]</scope>
</reference>
<gene>
    <name evidence="2" type="ORF">ODALV1_LOCUS20052</name>
</gene>
<dbReference type="PROSITE" id="PS51419">
    <property type="entry name" value="RAB"/>
    <property type="match status" value="1"/>
</dbReference>
<dbReference type="Pfam" id="PF00071">
    <property type="entry name" value="Ras"/>
    <property type="match status" value="1"/>
</dbReference>
<feature type="compositionally biased region" description="Basic residues" evidence="1">
    <location>
        <begin position="546"/>
        <end position="567"/>
    </location>
</feature>
<dbReference type="PANTHER" id="PTHR14932:SF1">
    <property type="entry name" value="RAB-LIKE PROTEIN 6"/>
    <property type="match status" value="1"/>
</dbReference>
<keyword evidence="3" id="KW-1185">Reference proteome</keyword>
<evidence type="ECO:0000313" key="3">
    <source>
        <dbReference type="Proteomes" id="UP001642540"/>
    </source>
</evidence>
<name>A0ABP1R8Q1_9HEXA</name>
<dbReference type="SUPFAM" id="SSF52540">
    <property type="entry name" value="P-loop containing nucleoside triphosphate hydrolases"/>
    <property type="match status" value="1"/>
</dbReference>
<dbReference type="SMART" id="SM00175">
    <property type="entry name" value="RAB"/>
    <property type="match status" value="1"/>
</dbReference>
<dbReference type="EMBL" id="CAXLJM020000068">
    <property type="protein sequence ID" value="CAL8123015.1"/>
    <property type="molecule type" value="Genomic_DNA"/>
</dbReference>
<evidence type="ECO:0000313" key="2">
    <source>
        <dbReference type="EMBL" id="CAL8123015.1"/>
    </source>
</evidence>
<feature type="compositionally biased region" description="Low complexity" evidence="1">
    <location>
        <begin position="345"/>
        <end position="376"/>
    </location>
</feature>
<dbReference type="PANTHER" id="PTHR14932">
    <property type="entry name" value="RAS GTPASE-RELATED"/>
    <property type="match status" value="1"/>
</dbReference>
<evidence type="ECO:0008006" key="4">
    <source>
        <dbReference type="Google" id="ProtNLM"/>
    </source>
</evidence>
<feature type="compositionally biased region" description="Polar residues" evidence="1">
    <location>
        <begin position="16"/>
        <end position="27"/>
    </location>
</feature>
<dbReference type="Pfam" id="PF08477">
    <property type="entry name" value="Roc"/>
    <property type="match status" value="1"/>
</dbReference>
<accession>A0ABP1R8Q1</accession>
<feature type="region of interest" description="Disordered" evidence="1">
    <location>
        <begin position="7"/>
        <end position="27"/>
    </location>
</feature>
<feature type="compositionally biased region" description="Polar residues" evidence="1">
    <location>
        <begin position="525"/>
        <end position="541"/>
    </location>
</feature>
<feature type="compositionally biased region" description="Polar residues" evidence="1">
    <location>
        <begin position="584"/>
        <end position="595"/>
    </location>
</feature>
<feature type="compositionally biased region" description="Basic and acidic residues" evidence="1">
    <location>
        <begin position="568"/>
        <end position="578"/>
    </location>
</feature>
<dbReference type="Gene3D" id="3.40.50.300">
    <property type="entry name" value="P-loop containing nucleotide triphosphate hydrolases"/>
    <property type="match status" value="1"/>
</dbReference>
<feature type="region of interest" description="Disordered" evidence="1">
    <location>
        <begin position="525"/>
        <end position="601"/>
    </location>
</feature>
<feature type="region of interest" description="Disordered" evidence="1">
    <location>
        <begin position="337"/>
        <end position="409"/>
    </location>
</feature>
<dbReference type="Proteomes" id="UP001642540">
    <property type="component" value="Unassembled WGS sequence"/>
</dbReference>
<dbReference type="InterPro" id="IPR040385">
    <property type="entry name" value="RABL6"/>
</dbReference>
<dbReference type="PRINTS" id="PR00449">
    <property type="entry name" value="RASTRNSFRMNG"/>
</dbReference>
<feature type="region of interest" description="Disordered" evidence="1">
    <location>
        <begin position="484"/>
        <end position="508"/>
    </location>
</feature>
<organism evidence="2 3">
    <name type="scientific">Orchesella dallaii</name>
    <dbReference type="NCBI Taxonomy" id="48710"/>
    <lineage>
        <taxon>Eukaryota</taxon>
        <taxon>Metazoa</taxon>
        <taxon>Ecdysozoa</taxon>
        <taxon>Arthropoda</taxon>
        <taxon>Hexapoda</taxon>
        <taxon>Collembola</taxon>
        <taxon>Entomobryomorpha</taxon>
        <taxon>Entomobryoidea</taxon>
        <taxon>Orchesellidae</taxon>
        <taxon>Orchesellinae</taxon>
        <taxon>Orchesella</taxon>
    </lineage>
</organism>
<sequence>MFSAFKRMTGRGVGEGQQSVGNGTSISTPPGLTAMSVSLQKRLVSKGVHYNMKIILKGDRNVGKTQMFRRLQGQPFIEEYTATEEIQVANIMWNYKTSDDIVKVEVWDVVDVANKKKRLVSDKLKIENSHSEAGMDNVPEYGLDANTIDVYKNTNGVIFVFDITKTWTFDYVKREIENVPEHIPILILGNRRDMGHHRAIAADTVTFFIENLERGGSGAVRYAESSMRNGFGLKFIHKFFNLPYLQLQREALLKQLETNQSETEICYQELDLYVESDEANYDLFIDGLSQKRRQVADALAPPKLSLAQAQALASEKALKEAKEPEAAVVAAAKFAVNSDPSSNRPPVQVPKGVKVPGVSLVPNSVPSSSSASPNQSTALKDDRNSNQNRAGNYTSVPTPKHGGRSGIDDFVPDTDEHINAFLNDAAANASAGGSTRLEFESSDDESSKRGNPLVVSIEEDFDEGILSTTSTRIIVPDSIVNAKDTSDDEEEVLHQASPVPTENESKDLGANKLGFSLFVTDENAKNNSASSVEEEQPSSLESGGKKSSKKSSRHKKSSSKSKHKKSSKKDNIHHHMDLEEFLSGDTSVQAVNVDSSAYEAL</sequence>
<dbReference type="InterPro" id="IPR001806">
    <property type="entry name" value="Small_GTPase"/>
</dbReference>